<dbReference type="AlphaFoldDB" id="A0AAV9CGQ0"/>
<dbReference type="EMBL" id="JAUJYO010000019">
    <property type="protein sequence ID" value="KAK1287433.1"/>
    <property type="molecule type" value="Genomic_DNA"/>
</dbReference>
<dbReference type="SUPFAM" id="SSF53098">
    <property type="entry name" value="Ribonuclease H-like"/>
    <property type="match status" value="1"/>
</dbReference>
<reference evidence="1" key="2">
    <citation type="submission" date="2023-06" db="EMBL/GenBank/DDBJ databases">
        <authorList>
            <person name="Ma L."/>
            <person name="Liu K.-W."/>
            <person name="Li Z."/>
            <person name="Hsiao Y.-Y."/>
            <person name="Qi Y."/>
            <person name="Fu T."/>
            <person name="Tang G."/>
            <person name="Zhang D."/>
            <person name="Sun W.-H."/>
            <person name="Liu D.-K."/>
            <person name="Li Y."/>
            <person name="Chen G.-Z."/>
            <person name="Liu X.-D."/>
            <person name="Liao X.-Y."/>
            <person name="Jiang Y.-T."/>
            <person name="Yu X."/>
            <person name="Hao Y."/>
            <person name="Huang J."/>
            <person name="Zhao X.-W."/>
            <person name="Ke S."/>
            <person name="Chen Y.-Y."/>
            <person name="Wu W.-L."/>
            <person name="Hsu J.-L."/>
            <person name="Lin Y.-F."/>
            <person name="Huang M.-D."/>
            <person name="Li C.-Y."/>
            <person name="Huang L."/>
            <person name="Wang Z.-W."/>
            <person name="Zhao X."/>
            <person name="Zhong W.-Y."/>
            <person name="Peng D.-H."/>
            <person name="Ahmad S."/>
            <person name="Lan S."/>
            <person name="Zhang J.-S."/>
            <person name="Tsai W.-C."/>
            <person name="Van De Peer Y."/>
            <person name="Liu Z.-J."/>
        </authorList>
    </citation>
    <scope>NUCLEOTIDE SEQUENCE</scope>
    <source>
        <strain evidence="1">CP</strain>
        <tissue evidence="1">Leaves</tissue>
    </source>
</reference>
<dbReference type="Gene3D" id="3.30.420.10">
    <property type="entry name" value="Ribonuclease H-like superfamily/Ribonuclease H"/>
    <property type="match status" value="1"/>
</dbReference>
<dbReference type="Proteomes" id="UP001180020">
    <property type="component" value="Unassembled WGS sequence"/>
</dbReference>
<name>A0AAV9CGQ0_ACOCL</name>
<sequence>MAKWCHGLMGGEIGLIGINLGNASGLFSHTWQFNLSGFDADVDSSGPGAVDFLRNSGIDLERNLSEGIPVDEFA</sequence>
<keyword evidence="2" id="KW-1185">Reference proteome</keyword>
<comment type="caution">
    <text evidence="1">The sequence shown here is derived from an EMBL/GenBank/DDBJ whole genome shotgun (WGS) entry which is preliminary data.</text>
</comment>
<reference evidence="1" key="1">
    <citation type="journal article" date="2023" name="Nat. Commun.">
        <title>Diploid and tetraploid genomes of Acorus and the evolution of monocots.</title>
        <authorList>
            <person name="Ma L."/>
            <person name="Liu K.W."/>
            <person name="Li Z."/>
            <person name="Hsiao Y.Y."/>
            <person name="Qi Y."/>
            <person name="Fu T."/>
            <person name="Tang G.D."/>
            <person name="Zhang D."/>
            <person name="Sun W.H."/>
            <person name="Liu D.K."/>
            <person name="Li Y."/>
            <person name="Chen G.Z."/>
            <person name="Liu X.D."/>
            <person name="Liao X.Y."/>
            <person name="Jiang Y.T."/>
            <person name="Yu X."/>
            <person name="Hao Y."/>
            <person name="Huang J."/>
            <person name="Zhao X.W."/>
            <person name="Ke S."/>
            <person name="Chen Y.Y."/>
            <person name="Wu W.L."/>
            <person name="Hsu J.L."/>
            <person name="Lin Y.F."/>
            <person name="Huang M.D."/>
            <person name="Li C.Y."/>
            <person name="Huang L."/>
            <person name="Wang Z.W."/>
            <person name="Zhao X."/>
            <person name="Zhong W.Y."/>
            <person name="Peng D.H."/>
            <person name="Ahmad S."/>
            <person name="Lan S."/>
            <person name="Zhang J.S."/>
            <person name="Tsai W.C."/>
            <person name="Van de Peer Y."/>
            <person name="Liu Z.J."/>
        </authorList>
    </citation>
    <scope>NUCLEOTIDE SEQUENCE</scope>
    <source>
        <strain evidence="1">CP</strain>
    </source>
</reference>
<gene>
    <name evidence="1" type="ORF">QJS10_CPB19g00844</name>
</gene>
<proteinExistence type="predicted"/>
<accession>A0AAV9CGQ0</accession>
<evidence type="ECO:0000313" key="1">
    <source>
        <dbReference type="EMBL" id="KAK1287433.1"/>
    </source>
</evidence>
<dbReference type="GO" id="GO:0003676">
    <property type="term" value="F:nucleic acid binding"/>
    <property type="evidence" value="ECO:0007669"/>
    <property type="project" value="InterPro"/>
</dbReference>
<organism evidence="1 2">
    <name type="scientific">Acorus calamus</name>
    <name type="common">Sweet flag</name>
    <dbReference type="NCBI Taxonomy" id="4465"/>
    <lineage>
        <taxon>Eukaryota</taxon>
        <taxon>Viridiplantae</taxon>
        <taxon>Streptophyta</taxon>
        <taxon>Embryophyta</taxon>
        <taxon>Tracheophyta</taxon>
        <taxon>Spermatophyta</taxon>
        <taxon>Magnoliopsida</taxon>
        <taxon>Liliopsida</taxon>
        <taxon>Acoraceae</taxon>
        <taxon>Acorus</taxon>
    </lineage>
</organism>
<dbReference type="InterPro" id="IPR012337">
    <property type="entry name" value="RNaseH-like_sf"/>
</dbReference>
<evidence type="ECO:0000313" key="2">
    <source>
        <dbReference type="Proteomes" id="UP001180020"/>
    </source>
</evidence>
<protein>
    <submittedName>
        <fullName evidence="1">Uncharacterized protein</fullName>
    </submittedName>
</protein>
<dbReference type="InterPro" id="IPR036397">
    <property type="entry name" value="RNaseH_sf"/>
</dbReference>